<dbReference type="Proteomes" id="UP000051020">
    <property type="component" value="Unassembled WGS sequence"/>
</dbReference>
<proteinExistence type="predicted"/>
<dbReference type="GO" id="GO:0006950">
    <property type="term" value="P:response to stress"/>
    <property type="evidence" value="ECO:0007669"/>
    <property type="project" value="TreeGrafter"/>
</dbReference>
<dbReference type="PANTHER" id="PTHR33164:SF43">
    <property type="entry name" value="HTH-TYPE TRANSCRIPTIONAL REPRESSOR YETL"/>
    <property type="match status" value="1"/>
</dbReference>
<gene>
    <name evidence="2" type="ORF">FD24_GL000727</name>
</gene>
<reference evidence="2 3" key="1">
    <citation type="journal article" date="2015" name="Genome Announc.">
        <title>Expanding the biotechnology potential of lactobacilli through comparative genomics of 213 strains and associated genera.</title>
        <authorList>
            <person name="Sun Z."/>
            <person name="Harris H.M."/>
            <person name="McCann A."/>
            <person name="Guo C."/>
            <person name="Argimon S."/>
            <person name="Zhang W."/>
            <person name="Yang X."/>
            <person name="Jeffery I.B."/>
            <person name="Cooney J.C."/>
            <person name="Kagawa T.F."/>
            <person name="Liu W."/>
            <person name="Song Y."/>
            <person name="Salvetti E."/>
            <person name="Wrobel A."/>
            <person name="Rasinkangas P."/>
            <person name="Parkhill J."/>
            <person name="Rea M.C."/>
            <person name="O'Sullivan O."/>
            <person name="Ritari J."/>
            <person name="Douillard F.P."/>
            <person name="Paul Ross R."/>
            <person name="Yang R."/>
            <person name="Briner A.E."/>
            <person name="Felis G.E."/>
            <person name="de Vos W.M."/>
            <person name="Barrangou R."/>
            <person name="Klaenhammer T.R."/>
            <person name="Caufield P.W."/>
            <person name="Cui Y."/>
            <person name="Zhang H."/>
            <person name="O'Toole P.W."/>
        </authorList>
    </citation>
    <scope>NUCLEOTIDE SEQUENCE [LARGE SCALE GENOMIC DNA]</scope>
    <source>
        <strain evidence="2 3">DSM 20314</strain>
    </source>
</reference>
<dbReference type="SUPFAM" id="SSF46785">
    <property type="entry name" value="Winged helix' DNA-binding domain"/>
    <property type="match status" value="1"/>
</dbReference>
<name>A0A837R8S0_LACPE</name>
<sequence length="143" mass="15913">MKDMKSSLTALAETAKLQTASLKQLTKAQGVTVAEWQLLIQLNTGANTQEKLATAMQLDTSTLSRQLASLVKKEKLSKEAVGRDRRQLVYTITPAGLTALNAINAAYEQFEADVFDKWPQDEQNLLRILLNRLNKSVSRILEP</sequence>
<dbReference type="AlphaFoldDB" id="A0A837R8S0"/>
<evidence type="ECO:0000313" key="2">
    <source>
        <dbReference type="EMBL" id="KRK23755.1"/>
    </source>
</evidence>
<dbReference type="SMART" id="SM00347">
    <property type="entry name" value="HTH_MARR"/>
    <property type="match status" value="1"/>
</dbReference>
<organism evidence="2 3">
    <name type="scientific">Lactiplantibacillus pentosus DSM 20314</name>
    <dbReference type="NCBI Taxonomy" id="1423791"/>
    <lineage>
        <taxon>Bacteria</taxon>
        <taxon>Bacillati</taxon>
        <taxon>Bacillota</taxon>
        <taxon>Bacilli</taxon>
        <taxon>Lactobacillales</taxon>
        <taxon>Lactobacillaceae</taxon>
        <taxon>Lactiplantibacillus</taxon>
    </lineage>
</organism>
<dbReference type="Gene3D" id="1.10.10.10">
    <property type="entry name" value="Winged helix-like DNA-binding domain superfamily/Winged helix DNA-binding domain"/>
    <property type="match status" value="1"/>
</dbReference>
<comment type="caution">
    <text evidence="2">The sequence shown here is derived from an EMBL/GenBank/DDBJ whole genome shotgun (WGS) entry which is preliminary data.</text>
</comment>
<dbReference type="InterPro" id="IPR036388">
    <property type="entry name" value="WH-like_DNA-bd_sf"/>
</dbReference>
<evidence type="ECO:0000259" key="1">
    <source>
        <dbReference type="PROSITE" id="PS50995"/>
    </source>
</evidence>
<accession>A0A837R8S0</accession>
<feature type="domain" description="HTH marR-type" evidence="1">
    <location>
        <begin position="1"/>
        <end position="135"/>
    </location>
</feature>
<dbReference type="GO" id="GO:0003700">
    <property type="term" value="F:DNA-binding transcription factor activity"/>
    <property type="evidence" value="ECO:0007669"/>
    <property type="project" value="InterPro"/>
</dbReference>
<dbReference type="InterPro" id="IPR000835">
    <property type="entry name" value="HTH_MarR-typ"/>
</dbReference>
<dbReference type="PRINTS" id="PR00598">
    <property type="entry name" value="HTHMARR"/>
</dbReference>
<protein>
    <submittedName>
        <fullName evidence="2">Transcription regulator</fullName>
    </submittedName>
</protein>
<dbReference type="EMBL" id="AZCU01000013">
    <property type="protein sequence ID" value="KRK23755.1"/>
    <property type="molecule type" value="Genomic_DNA"/>
</dbReference>
<dbReference type="Pfam" id="PF12802">
    <property type="entry name" value="MarR_2"/>
    <property type="match status" value="1"/>
</dbReference>
<dbReference type="PROSITE" id="PS50995">
    <property type="entry name" value="HTH_MARR_2"/>
    <property type="match status" value="1"/>
</dbReference>
<dbReference type="InterPro" id="IPR036390">
    <property type="entry name" value="WH_DNA-bd_sf"/>
</dbReference>
<dbReference type="InterPro" id="IPR039422">
    <property type="entry name" value="MarR/SlyA-like"/>
</dbReference>
<dbReference type="PANTHER" id="PTHR33164">
    <property type="entry name" value="TRANSCRIPTIONAL REGULATOR, MARR FAMILY"/>
    <property type="match status" value="1"/>
</dbReference>
<evidence type="ECO:0000313" key="3">
    <source>
        <dbReference type="Proteomes" id="UP000051020"/>
    </source>
</evidence>